<evidence type="ECO:0000313" key="2">
    <source>
        <dbReference type="EMBL" id="SFR42771.1"/>
    </source>
</evidence>
<feature type="chain" id="PRO_5011682335" description="DUF3034 family protein" evidence="1">
    <location>
        <begin position="26"/>
        <end position="283"/>
    </location>
</feature>
<evidence type="ECO:0000256" key="1">
    <source>
        <dbReference type="SAM" id="SignalP"/>
    </source>
</evidence>
<dbReference type="InterPro" id="IPR021393">
    <property type="entry name" value="DUF3034"/>
</dbReference>
<reference evidence="3" key="1">
    <citation type="submission" date="2016-10" db="EMBL/GenBank/DDBJ databases">
        <authorList>
            <person name="Varghese N."/>
            <person name="Submissions S."/>
        </authorList>
    </citation>
    <scope>NUCLEOTIDE SEQUENCE [LARGE SCALE GENOMIC DNA]</scope>
    <source>
        <strain evidence="3">CGMCC 1.7285</strain>
    </source>
</reference>
<organism evidence="2 3">
    <name type="scientific">Pseudidiomarina maritima</name>
    <dbReference type="NCBI Taxonomy" id="519453"/>
    <lineage>
        <taxon>Bacteria</taxon>
        <taxon>Pseudomonadati</taxon>
        <taxon>Pseudomonadota</taxon>
        <taxon>Gammaproteobacteria</taxon>
        <taxon>Alteromonadales</taxon>
        <taxon>Idiomarinaceae</taxon>
        <taxon>Pseudidiomarina</taxon>
    </lineage>
</organism>
<evidence type="ECO:0000313" key="3">
    <source>
        <dbReference type="Proteomes" id="UP000199424"/>
    </source>
</evidence>
<gene>
    <name evidence="2" type="ORF">SAMN04488070_0867</name>
</gene>
<dbReference type="Pfam" id="PF11231">
    <property type="entry name" value="DUF3034"/>
    <property type="match status" value="1"/>
</dbReference>
<dbReference type="RefSeq" id="WP_092855624.1">
    <property type="nucleotide sequence ID" value="NZ_FOYU01000001.1"/>
</dbReference>
<dbReference type="Proteomes" id="UP000199424">
    <property type="component" value="Unassembled WGS sequence"/>
</dbReference>
<name>A0A1I6GKU9_9GAMM</name>
<dbReference type="EMBL" id="FOYU01000001">
    <property type="protein sequence ID" value="SFR42771.1"/>
    <property type="molecule type" value="Genomic_DNA"/>
</dbReference>
<keyword evidence="3" id="KW-1185">Reference proteome</keyword>
<feature type="signal peptide" evidence="1">
    <location>
        <begin position="1"/>
        <end position="25"/>
    </location>
</feature>
<accession>A0A1I6GKU9</accession>
<sequence>MHRQTSLLAGVVITAAMFCSQTAMADFGRIIATGGLTSVEGSGGGGLVPWATLSSYAEEGQWGATVAYNQADVDDYKLAVKAATVSFDNRWEFSIAQQQFDLLRLGGSLKQDIYGVKYRLAGDILYGDLPQLAIGLQHKRNQSFELPSAVGAKDDSGTDIYFSSAKVWLDGLFHRTWLANITLRATKANEMGLLGFGGDVNDSYKLQGELAVGMFINRHWVVGMEYRQKPNNLGFAEEHDWHDIFVGWFPHKRIAVALAYTQLESIAGADDQDGIYGSVQVTF</sequence>
<proteinExistence type="predicted"/>
<evidence type="ECO:0008006" key="4">
    <source>
        <dbReference type="Google" id="ProtNLM"/>
    </source>
</evidence>
<keyword evidence="1" id="KW-0732">Signal</keyword>
<protein>
    <recommendedName>
        <fullName evidence="4">DUF3034 family protein</fullName>
    </recommendedName>
</protein>
<dbReference type="AlphaFoldDB" id="A0A1I6GKU9"/>